<accession>A0ABW1JB68</accession>
<organism evidence="5 6">
    <name type="scientific">Angustibacter luteus</name>
    <dbReference type="NCBI Taxonomy" id="658456"/>
    <lineage>
        <taxon>Bacteria</taxon>
        <taxon>Bacillati</taxon>
        <taxon>Actinomycetota</taxon>
        <taxon>Actinomycetes</taxon>
        <taxon>Kineosporiales</taxon>
        <taxon>Kineosporiaceae</taxon>
    </lineage>
</organism>
<keyword evidence="4" id="KW-0732">Signal</keyword>
<dbReference type="RefSeq" id="WP_345717016.1">
    <property type="nucleotide sequence ID" value="NZ_BAABFP010000005.1"/>
</dbReference>
<dbReference type="SUPFAM" id="SSF51445">
    <property type="entry name" value="(Trans)glycosidases"/>
    <property type="match status" value="1"/>
</dbReference>
<keyword evidence="2 5" id="KW-0378">Hydrolase</keyword>
<proteinExistence type="inferred from homology"/>
<name>A0ABW1JB68_9ACTN</name>
<evidence type="ECO:0000313" key="5">
    <source>
        <dbReference type="EMBL" id="MFC6006157.1"/>
    </source>
</evidence>
<evidence type="ECO:0000313" key="6">
    <source>
        <dbReference type="Proteomes" id="UP001596189"/>
    </source>
</evidence>
<reference evidence="6" key="1">
    <citation type="journal article" date="2019" name="Int. J. Syst. Evol. Microbiol.">
        <title>The Global Catalogue of Microorganisms (GCM) 10K type strain sequencing project: providing services to taxonomists for standard genome sequencing and annotation.</title>
        <authorList>
            <consortium name="The Broad Institute Genomics Platform"/>
            <consortium name="The Broad Institute Genome Sequencing Center for Infectious Disease"/>
            <person name="Wu L."/>
            <person name="Ma J."/>
        </authorList>
    </citation>
    <scope>NUCLEOTIDE SEQUENCE [LARGE SCALE GENOMIC DNA]</scope>
    <source>
        <strain evidence="6">KACC 14249</strain>
    </source>
</reference>
<dbReference type="Pfam" id="PF01183">
    <property type="entry name" value="Glyco_hydro_25"/>
    <property type="match status" value="1"/>
</dbReference>
<dbReference type="SMART" id="SM00641">
    <property type="entry name" value="Glyco_25"/>
    <property type="match status" value="1"/>
</dbReference>
<feature type="chain" id="PRO_5047422038" evidence="4">
    <location>
        <begin position="38"/>
        <end position="460"/>
    </location>
</feature>
<keyword evidence="6" id="KW-1185">Reference proteome</keyword>
<dbReference type="Gene3D" id="3.20.20.80">
    <property type="entry name" value="Glycosidases"/>
    <property type="match status" value="1"/>
</dbReference>
<evidence type="ECO:0000256" key="1">
    <source>
        <dbReference type="ARBA" id="ARBA00010646"/>
    </source>
</evidence>
<dbReference type="Proteomes" id="UP001596189">
    <property type="component" value="Unassembled WGS sequence"/>
</dbReference>
<dbReference type="PANTHER" id="PTHR34135:SF2">
    <property type="entry name" value="LYSOZYME"/>
    <property type="match status" value="1"/>
</dbReference>
<dbReference type="InterPro" id="IPR002053">
    <property type="entry name" value="Glyco_hydro_25"/>
</dbReference>
<comment type="caution">
    <text evidence="5">The sequence shown here is derived from an EMBL/GenBank/DDBJ whole genome shotgun (WGS) entry which is preliminary data.</text>
</comment>
<comment type="similarity">
    <text evidence="1">Belongs to the glycosyl hydrolase 25 family.</text>
</comment>
<evidence type="ECO:0000256" key="3">
    <source>
        <dbReference type="ARBA" id="ARBA00023295"/>
    </source>
</evidence>
<dbReference type="GO" id="GO:0016787">
    <property type="term" value="F:hydrolase activity"/>
    <property type="evidence" value="ECO:0007669"/>
    <property type="project" value="UniProtKB-KW"/>
</dbReference>
<evidence type="ECO:0000256" key="2">
    <source>
        <dbReference type="ARBA" id="ARBA00022801"/>
    </source>
</evidence>
<dbReference type="InterPro" id="IPR017853">
    <property type="entry name" value="GH"/>
</dbReference>
<sequence>MPRHLAALRRARPLTLTAVVLAAAATALAGLAVPASAATSRPLGIDVSRWQSAGASDSCAAQGIDWSKVSATTRSFVFIRATRTKAAVTAQDACFDRNWRGAVTAGIYRGAYHYAIPSAVAGSAARDARVFVSIVGRMQDAGDLPPVLDLETSGGLKPAQLATWTRTWLTTVRSLTGRQPMIYTYPSFWRSAMADSNAFHAYPLWIANWTATPSVPGGWPTYAVHQYSATGRVAGISGDVDLNVFNGSAAQLRAFAHLGTHPTTATTSSTAYRGSAWRISGYLRTSAGTPVTGATVRLYRRVGAGPWALVASTRTSSVTAWYGFTRQPTTAATYKVRYSGGTQFAASWSYPRSHTIRDRAVVSTTLGTSAIRVRKGSAVTLSGRLTRAVNGAPLPGKRVVVYQRVGAGPWTVVRAVTTSAKAARFALTVRPRVAVSYRAVFAGSYANRPSASTVRAVRLR</sequence>
<gene>
    <name evidence="5" type="ORF">ACFQDO_03350</name>
</gene>
<dbReference type="EMBL" id="JBHSRD010000002">
    <property type="protein sequence ID" value="MFC6006157.1"/>
    <property type="molecule type" value="Genomic_DNA"/>
</dbReference>
<dbReference type="PROSITE" id="PS51904">
    <property type="entry name" value="GLYCOSYL_HYDROL_F25_2"/>
    <property type="match status" value="1"/>
</dbReference>
<evidence type="ECO:0000256" key="4">
    <source>
        <dbReference type="SAM" id="SignalP"/>
    </source>
</evidence>
<dbReference type="InterPro" id="IPR018077">
    <property type="entry name" value="Glyco_hydro_fam25_subgr"/>
</dbReference>
<protein>
    <submittedName>
        <fullName evidence="5">Glycoside hydrolase family 25 protein</fullName>
    </submittedName>
</protein>
<dbReference type="PANTHER" id="PTHR34135">
    <property type="entry name" value="LYSOZYME"/>
    <property type="match status" value="1"/>
</dbReference>
<feature type="signal peptide" evidence="4">
    <location>
        <begin position="1"/>
        <end position="37"/>
    </location>
</feature>
<keyword evidence="3" id="KW-0326">Glycosidase</keyword>